<feature type="region of interest" description="Disordered" evidence="1">
    <location>
        <begin position="749"/>
        <end position="768"/>
    </location>
</feature>
<reference evidence="2 3" key="1">
    <citation type="journal article" date="2021" name="Sci. Rep.">
        <title>The genome of the diatom Chaetoceros tenuissimus carries an ancient integrated fragment of an extant virus.</title>
        <authorList>
            <person name="Hongo Y."/>
            <person name="Kimura K."/>
            <person name="Takaki Y."/>
            <person name="Yoshida Y."/>
            <person name="Baba S."/>
            <person name="Kobayashi G."/>
            <person name="Nagasaki K."/>
            <person name="Hano T."/>
            <person name="Tomaru Y."/>
        </authorList>
    </citation>
    <scope>NUCLEOTIDE SEQUENCE [LARGE SCALE GENOMIC DNA]</scope>
    <source>
        <strain evidence="2 3">NIES-3715</strain>
    </source>
</reference>
<evidence type="ECO:0000256" key="1">
    <source>
        <dbReference type="SAM" id="MobiDB-lite"/>
    </source>
</evidence>
<dbReference type="PANTHER" id="PTHR33050">
    <property type="entry name" value="REVERSE TRANSCRIPTASE DOMAIN-CONTAINING PROTEIN"/>
    <property type="match status" value="1"/>
</dbReference>
<feature type="region of interest" description="Disordered" evidence="1">
    <location>
        <begin position="1417"/>
        <end position="1439"/>
    </location>
</feature>
<dbReference type="InterPro" id="IPR052055">
    <property type="entry name" value="Hepadnavirus_pol/RT"/>
</dbReference>
<evidence type="ECO:0000313" key="2">
    <source>
        <dbReference type="EMBL" id="GFH46235.1"/>
    </source>
</evidence>
<sequence length="1812" mass="203181">MSSLENYYSAEGLSTPFEYKREHISFGKETLISNGLLDISSDGGILRARPFFEIASALARSPMFPVGDAPALSLCLIDDQLRIMFTSAHLRFIPDENSISCEEQFLVAATSPRSDQALLLSLVPQSAPQLYLDGFDVKLLTKRRDDEVIANLERMSIASTSKDNSLPVQNCVAIPPALFKFLLSQDVGTPLECLLAVLHWLLQQNLSSFVPTTGGDRIRKPLSPSLRDLLSFLVLGCRVPDNLKSAASTTFEPFPIGEVYSKSRALVLKWTIVVEEEELEGEGEANGIPVNVHVEQPPPLSVQNVPGRGMEAADRLSRPQEPQQHQQTQQMHQPQQTQQLQQGNISANDILVSLLENIGGMKKRSSSSFFEVEGHERLERAWRLLGSIDGSLLDELPAGVVALYKQKDGAAMARTLNAVAGDLVTVSSAVMATLRNSVSTNGLYSQQPQGLSILMCKPKDDSVDIADIMGTADGIAPSMLPSLLKGQNFEDLLHAKVTPPKSIVELEFVLQGYLEILKFLIQGSLLHEKFSQLVTSFNIKKATFNSFFKLQGKDFLMTFLHGVNSNIARFVNSCWDGNPSPALLKFDDLISEVECGNLMNVWRIASAAAQSVPTSSGNETKNETKSEKPEKKPKNKKQKLSEERNCDCPDLLIENWGDKANKGARKALEESKGICTPIIRGSEMCCRFYFSGKCNFPNCKSRAHFVNLTPGEKDQIAKYRAALLDSGMVIIDAPEGKSLAMDIDSSDSVLLSEQDSQSPPPPKSSPTIEVMKRDFVSNIARILNSPALELPPPPFKFENTEEAKVFNSKLIEEFDYDLDRLFDAHLYSAVHPGAEFRSSDEVGCLLSVHKDWEKLKRIMDEGVDLGVSDVRTEEEKISDFQEAFRKGNSGTMKDPEAKKSVRENQFKEVDHGRAIPITLECASNLKDAGITPLGCAVQWTIDELGNPQIKRRTTHNLSFQWGSGKSLNEMVEEDKLEEIYYGPCLKRCSFQIHQMRLNNPLIPILLAKFDIDAAFRRMSVLLRYSPMFLSVLDDTAYLDLRMPFGSNQGPGKFGLVSETVADVANHLMDNEFFDPKQLKSSFSDSVPRTEVLSEDIEFGFAIPLLHGTEERRSYWDVFVDDLINVLLKDAELEAKAREAAAIALELLFRPLAKNEHIKRNTILKITKLRAEGRLEELKIVLGWLFNTRLFRIYIPDEKGRRWLYDLSSIIEKGYSKDWVTKQELESLIGKLNEAAHICNEGRFFLSRIRNCASRAEKFARAKLHTGEILDLELWTVLLRKLMVDGRSLNHVNPTIPSLFLKQDASSEEGIGGFNDLGFAWRYIFDTAIKGNDFIHINTWEQLAGVVNIWYAILLLDIDNGQGMKFLDQSDNMTALKWMLTSKYYDSKEHVQSILREKISRKLAEILLSHDVSIYTQHTPDEQTEPGQRGEDGPNSDRLTGGDYLMDRIDRARSDAINGVTKGTCDKDKARFGKWEKFTTKADIDTFLLTADRKERNAILCAFAYAIRNNEFGFTSQNKLRRDTVQVTVDTVCKTFRANGLPDPSLDQSSEKCIQLKRQLKFYENQDGPVKRQPALPLSFFWYIVRNLSGLNEHDRAIYQLIILAFFCMARSCEYSDTPNSQDKKTKKLCLKDFIFFVDGSQVGWDHENIGNASAVAITFNAKNGLKNDTVTNAKTGNDLCPCLTAAKIVKRIRDYPNTNGDTEIDVYLQDGKLKHVKSSQIAQRLQTVARTMGQQTLGLDPNSIGTHSLRCSLALMLHLAGKSDSYIKLHGRWLSLAFMDYIKRQIAQLDDDTLQKITNSSVLDFLQISINN</sequence>
<organism evidence="2 3">
    <name type="scientific">Chaetoceros tenuissimus</name>
    <dbReference type="NCBI Taxonomy" id="426638"/>
    <lineage>
        <taxon>Eukaryota</taxon>
        <taxon>Sar</taxon>
        <taxon>Stramenopiles</taxon>
        <taxon>Ochrophyta</taxon>
        <taxon>Bacillariophyta</taxon>
        <taxon>Coscinodiscophyceae</taxon>
        <taxon>Chaetocerotophycidae</taxon>
        <taxon>Chaetocerotales</taxon>
        <taxon>Chaetocerotaceae</taxon>
        <taxon>Chaetoceros</taxon>
    </lineage>
</organism>
<dbReference type="GO" id="GO:0015074">
    <property type="term" value="P:DNA integration"/>
    <property type="evidence" value="ECO:0007669"/>
    <property type="project" value="InterPro"/>
</dbReference>
<dbReference type="PANTHER" id="PTHR33050:SF7">
    <property type="entry name" value="RIBONUCLEASE H"/>
    <property type="match status" value="1"/>
</dbReference>
<dbReference type="InterPro" id="IPR013762">
    <property type="entry name" value="Integrase-like_cat_sf"/>
</dbReference>
<feature type="compositionally biased region" description="Basic and acidic residues" evidence="1">
    <location>
        <begin position="620"/>
        <end position="632"/>
    </location>
</feature>
<feature type="compositionally biased region" description="Low complexity" evidence="1">
    <location>
        <begin position="320"/>
        <end position="341"/>
    </location>
</feature>
<keyword evidence="3" id="KW-1185">Reference proteome</keyword>
<protein>
    <submittedName>
        <fullName evidence="2">Uncharacterized protein</fullName>
    </submittedName>
</protein>
<gene>
    <name evidence="2" type="ORF">CTEN210_02709</name>
</gene>
<dbReference type="GO" id="GO:0006310">
    <property type="term" value="P:DNA recombination"/>
    <property type="evidence" value="ECO:0007669"/>
    <property type="project" value="InterPro"/>
</dbReference>
<feature type="region of interest" description="Disordered" evidence="1">
    <location>
        <begin position="613"/>
        <end position="642"/>
    </location>
</feature>
<name>A0AAD3H0V2_9STRA</name>
<comment type="caution">
    <text evidence="2">The sequence shown here is derived from an EMBL/GenBank/DDBJ whole genome shotgun (WGS) entry which is preliminary data.</text>
</comment>
<evidence type="ECO:0000313" key="3">
    <source>
        <dbReference type="Proteomes" id="UP001054902"/>
    </source>
</evidence>
<dbReference type="EMBL" id="BLLK01000022">
    <property type="protein sequence ID" value="GFH46235.1"/>
    <property type="molecule type" value="Genomic_DNA"/>
</dbReference>
<proteinExistence type="predicted"/>
<dbReference type="GO" id="GO:0003677">
    <property type="term" value="F:DNA binding"/>
    <property type="evidence" value="ECO:0007669"/>
    <property type="project" value="InterPro"/>
</dbReference>
<accession>A0AAD3H0V2</accession>
<dbReference type="Proteomes" id="UP001054902">
    <property type="component" value="Unassembled WGS sequence"/>
</dbReference>
<dbReference type="Gene3D" id="1.10.443.10">
    <property type="entry name" value="Intergrase catalytic core"/>
    <property type="match status" value="1"/>
</dbReference>
<feature type="region of interest" description="Disordered" evidence="1">
    <location>
        <begin position="284"/>
        <end position="341"/>
    </location>
</feature>